<proteinExistence type="predicted"/>
<protein>
    <submittedName>
        <fullName evidence="1">Uncharacterized protein</fullName>
    </submittedName>
</protein>
<evidence type="ECO:0000313" key="1">
    <source>
        <dbReference type="EMBL" id="OCL06201.1"/>
    </source>
</evidence>
<dbReference type="AlphaFoldDB" id="A0A8E2EWR4"/>
<dbReference type="Proteomes" id="UP000250140">
    <property type="component" value="Unassembled WGS sequence"/>
</dbReference>
<sequence>MCRFTHTFFSCGHTAYDFSLQPSAACENAPSGGSCHSLTDLVPRAAAIAKRVISPTRCSTCYSGSTAQGSPDPFVTSIQPLTRLLQFHQKSLLGRMEAAANALGMKHLANKVKHLPQELTEDLEDNTNQTEQNAIIEAGNAISTLTHIAKAYGSCHQSQPSGAEMFKMVSFVVLKIKNLETVVNNLETQRDNKRDAFKRAILTKVGSLSQVSISTSTLCLTSCQRHSGLIIDDSFVMEDVGTRDGDLGSDCSERHPPSATVTAPDPCLKTVPSLYYPHVVLQRETASMSDQVCNHWICEFCGAECFCSSLND</sequence>
<accession>A0A8E2EWR4</accession>
<organism evidence="1 2">
    <name type="scientific">Glonium stellatum</name>
    <dbReference type="NCBI Taxonomy" id="574774"/>
    <lineage>
        <taxon>Eukaryota</taxon>
        <taxon>Fungi</taxon>
        <taxon>Dikarya</taxon>
        <taxon>Ascomycota</taxon>
        <taxon>Pezizomycotina</taxon>
        <taxon>Dothideomycetes</taxon>
        <taxon>Pleosporomycetidae</taxon>
        <taxon>Gloniales</taxon>
        <taxon>Gloniaceae</taxon>
        <taxon>Glonium</taxon>
    </lineage>
</organism>
<keyword evidence="2" id="KW-1185">Reference proteome</keyword>
<gene>
    <name evidence="1" type="ORF">AOQ84DRAFT_411714</name>
</gene>
<reference evidence="1 2" key="1">
    <citation type="journal article" date="2016" name="Nat. Commun.">
        <title>Ectomycorrhizal ecology is imprinted in the genome of the dominant symbiotic fungus Cenococcum geophilum.</title>
        <authorList>
            <consortium name="DOE Joint Genome Institute"/>
            <person name="Peter M."/>
            <person name="Kohler A."/>
            <person name="Ohm R.A."/>
            <person name="Kuo A."/>
            <person name="Krutzmann J."/>
            <person name="Morin E."/>
            <person name="Arend M."/>
            <person name="Barry K.W."/>
            <person name="Binder M."/>
            <person name="Choi C."/>
            <person name="Clum A."/>
            <person name="Copeland A."/>
            <person name="Grisel N."/>
            <person name="Haridas S."/>
            <person name="Kipfer T."/>
            <person name="LaButti K."/>
            <person name="Lindquist E."/>
            <person name="Lipzen A."/>
            <person name="Maire R."/>
            <person name="Meier B."/>
            <person name="Mihaltcheva S."/>
            <person name="Molinier V."/>
            <person name="Murat C."/>
            <person name="Poggeler S."/>
            <person name="Quandt C.A."/>
            <person name="Sperisen C."/>
            <person name="Tritt A."/>
            <person name="Tisserant E."/>
            <person name="Crous P.W."/>
            <person name="Henrissat B."/>
            <person name="Nehls U."/>
            <person name="Egli S."/>
            <person name="Spatafora J.W."/>
            <person name="Grigoriev I.V."/>
            <person name="Martin F.M."/>
        </authorList>
    </citation>
    <scope>NUCLEOTIDE SEQUENCE [LARGE SCALE GENOMIC DNA]</scope>
    <source>
        <strain evidence="1 2">CBS 207.34</strain>
    </source>
</reference>
<dbReference type="EMBL" id="KV750112">
    <property type="protein sequence ID" value="OCL06201.1"/>
    <property type="molecule type" value="Genomic_DNA"/>
</dbReference>
<name>A0A8E2EWR4_9PEZI</name>
<evidence type="ECO:0000313" key="2">
    <source>
        <dbReference type="Proteomes" id="UP000250140"/>
    </source>
</evidence>